<name>A0A2H0V6K0_9BACT</name>
<dbReference type="EMBL" id="PFAP01000027">
    <property type="protein sequence ID" value="PIR93970.1"/>
    <property type="molecule type" value="Genomic_DNA"/>
</dbReference>
<evidence type="ECO:0000313" key="1">
    <source>
        <dbReference type="EMBL" id="PIR93970.1"/>
    </source>
</evidence>
<reference evidence="2" key="1">
    <citation type="submission" date="2017-09" db="EMBL/GenBank/DDBJ databases">
        <title>Depth-based differentiation of microbial function through sediment-hosted aquifers and enrichment of novel symbionts in the deep terrestrial subsurface.</title>
        <authorList>
            <person name="Probst A.J."/>
            <person name="Ladd B."/>
            <person name="Jarett J.K."/>
            <person name="Geller-Mcgrath D.E."/>
            <person name="Sieber C.M.K."/>
            <person name="Emerson J.B."/>
            <person name="Anantharaman K."/>
            <person name="Thomas B.C."/>
            <person name="Malmstrom R."/>
            <person name="Stieglmeier M."/>
            <person name="Klingl A."/>
            <person name="Woyke T."/>
            <person name="Ryan C.M."/>
            <person name="Banfield J.F."/>
        </authorList>
    </citation>
    <scope>NUCLEOTIDE SEQUENCE [LARGE SCALE GENOMIC DNA]</scope>
</reference>
<gene>
    <name evidence="1" type="ORF">COT97_03850</name>
</gene>
<protein>
    <submittedName>
        <fullName evidence="1">Uncharacterized protein</fullName>
    </submittedName>
</protein>
<proteinExistence type="predicted"/>
<dbReference type="AlphaFoldDB" id="A0A2H0V6K0"/>
<dbReference type="Proteomes" id="UP000229901">
    <property type="component" value="Unassembled WGS sequence"/>
</dbReference>
<evidence type="ECO:0000313" key="2">
    <source>
        <dbReference type="Proteomes" id="UP000229901"/>
    </source>
</evidence>
<comment type="caution">
    <text evidence="1">The sequence shown here is derived from an EMBL/GenBank/DDBJ whole genome shotgun (WGS) entry which is preliminary data.</text>
</comment>
<sequence>MEKARNLLRSIKSNCDDRDVSDLINQLKDHCGRKRVLLAYVSTSESELNHFQRRGFQAAARRALYDFRQAKTDQRRRTCIDKFRYYLDLSGCSAGEFGVSQSQMEKFGQI</sequence>
<organism evidence="1 2">
    <name type="scientific">Candidatus Falkowbacteria bacterium CG10_big_fil_rev_8_21_14_0_10_39_11</name>
    <dbReference type="NCBI Taxonomy" id="1974565"/>
    <lineage>
        <taxon>Bacteria</taxon>
        <taxon>Candidatus Falkowiibacteriota</taxon>
    </lineage>
</organism>
<accession>A0A2H0V6K0</accession>